<dbReference type="EMBL" id="JABEQY010000052">
    <property type="protein sequence ID" value="NNH67972.1"/>
    <property type="molecule type" value="Genomic_DNA"/>
</dbReference>
<evidence type="ECO:0000313" key="2">
    <source>
        <dbReference type="EMBL" id="NNH67972.1"/>
    </source>
</evidence>
<dbReference type="InterPro" id="IPR000335">
    <property type="entry name" value="Bleomycin-R"/>
</dbReference>
<comment type="caution">
    <text evidence="2">The sequence shown here is derived from an EMBL/GenBank/DDBJ whole genome shotgun (WGS) entry which is preliminary data.</text>
</comment>
<reference evidence="2 3" key="1">
    <citation type="submission" date="2020-04" db="EMBL/GenBank/DDBJ databases">
        <title>Rhizobium bacterial biofertilizers improve the content of phenolic compounds of Lactuca sativa L. under non-saline and saline-stress conditions.</title>
        <authorList>
            <person name="Ayuso-Calles M."/>
            <person name="Garcia-Estevez I."/>
            <person name="Jimenez-Gomez A."/>
            <person name="Flores-Felix J.D."/>
            <person name="Escribano-Bailon M."/>
            <person name="Rivas R."/>
        </authorList>
    </citation>
    <scope>NUCLEOTIDE SEQUENCE [LARGE SCALE GENOMIC DNA]</scope>
    <source>
        <strain evidence="2 3">GPTR02</strain>
    </source>
</reference>
<evidence type="ECO:0000256" key="1">
    <source>
        <dbReference type="ARBA" id="ARBA00023251"/>
    </source>
</evidence>
<accession>A0A7Y2RBU1</accession>
<gene>
    <name evidence="2" type="ORF">HLI17_32830</name>
</gene>
<evidence type="ECO:0000313" key="3">
    <source>
        <dbReference type="Proteomes" id="UP000530654"/>
    </source>
</evidence>
<keyword evidence="1" id="KW-0046">Antibiotic resistance</keyword>
<proteinExistence type="predicted"/>
<name>A0A7Y2RBU1_9HYPH</name>
<dbReference type="AlphaFoldDB" id="A0A7Y2RBU1"/>
<organism evidence="2 3">
    <name type="scientific">Rhizobium laguerreae</name>
    <dbReference type="NCBI Taxonomy" id="1076926"/>
    <lineage>
        <taxon>Bacteria</taxon>
        <taxon>Pseudomonadati</taxon>
        <taxon>Pseudomonadota</taxon>
        <taxon>Alphaproteobacteria</taxon>
        <taxon>Hyphomicrobiales</taxon>
        <taxon>Rhizobiaceae</taxon>
        <taxon>Rhizobium/Agrobacterium group</taxon>
        <taxon>Rhizobium</taxon>
    </lineage>
</organism>
<dbReference type="Proteomes" id="UP000530654">
    <property type="component" value="Unassembled WGS sequence"/>
</dbReference>
<dbReference type="Pfam" id="PF19581">
    <property type="entry name" value="Glyoxalase_7"/>
    <property type="match status" value="1"/>
</dbReference>
<protein>
    <submittedName>
        <fullName evidence="2">Uncharacterized protein</fullName>
    </submittedName>
</protein>
<dbReference type="GO" id="GO:0046677">
    <property type="term" value="P:response to antibiotic"/>
    <property type="evidence" value="ECO:0007669"/>
    <property type="project" value="UniProtKB-KW"/>
</dbReference>
<sequence>MHPDNLSEHSGDASPGAKAFVRVANVRANHAELSGKDYRYMVTAWLPLLPSGEKVARRVG</sequence>